<accession>A0AAW0EKH7</accession>
<proteinExistence type="predicted"/>
<feature type="compositionally biased region" description="Basic and acidic residues" evidence="1">
    <location>
        <begin position="80"/>
        <end position="93"/>
    </location>
</feature>
<evidence type="ECO:0000313" key="3">
    <source>
        <dbReference type="Proteomes" id="UP001430356"/>
    </source>
</evidence>
<evidence type="ECO:0000256" key="1">
    <source>
        <dbReference type="SAM" id="MobiDB-lite"/>
    </source>
</evidence>
<dbReference type="Proteomes" id="UP001430356">
    <property type="component" value="Unassembled WGS sequence"/>
</dbReference>
<feature type="region of interest" description="Disordered" evidence="1">
    <location>
        <begin position="80"/>
        <end position="106"/>
    </location>
</feature>
<dbReference type="EMBL" id="JAECZO010000032">
    <property type="protein sequence ID" value="KAK7194166.1"/>
    <property type="molecule type" value="Genomic_DNA"/>
</dbReference>
<reference evidence="2 3" key="1">
    <citation type="journal article" date="2021" name="MBio">
        <title>A New Model Trypanosomatid, Novymonas esmeraldas: Genomic Perception of Its 'Candidatus Pandoraea novymonadis' Endosymbiont.</title>
        <authorList>
            <person name="Zakharova A."/>
            <person name="Saura A."/>
            <person name="Butenko A."/>
            <person name="Podesvova L."/>
            <person name="Warmusova S."/>
            <person name="Kostygov A.Y."/>
            <person name="Nenarokova A."/>
            <person name="Lukes J."/>
            <person name="Opperdoes F.R."/>
            <person name="Yurchenko V."/>
        </authorList>
    </citation>
    <scope>NUCLEOTIDE SEQUENCE [LARGE SCALE GENOMIC DNA]</scope>
    <source>
        <strain evidence="2 3">E262AT.01</strain>
    </source>
</reference>
<feature type="region of interest" description="Disordered" evidence="1">
    <location>
        <begin position="251"/>
        <end position="272"/>
    </location>
</feature>
<comment type="caution">
    <text evidence="2">The sequence shown here is derived from an EMBL/GenBank/DDBJ whole genome shotgun (WGS) entry which is preliminary data.</text>
</comment>
<dbReference type="AlphaFoldDB" id="A0AAW0EKH7"/>
<feature type="compositionally biased region" description="Low complexity" evidence="1">
    <location>
        <begin position="464"/>
        <end position="483"/>
    </location>
</feature>
<feature type="region of interest" description="Disordered" evidence="1">
    <location>
        <begin position="1"/>
        <end position="28"/>
    </location>
</feature>
<protein>
    <submittedName>
        <fullName evidence="2">Uncharacterized protein</fullName>
    </submittedName>
</protein>
<name>A0AAW0EKH7_9TRYP</name>
<evidence type="ECO:0000313" key="2">
    <source>
        <dbReference type="EMBL" id="KAK7194166.1"/>
    </source>
</evidence>
<keyword evidence="3" id="KW-1185">Reference proteome</keyword>
<sequence length="573" mass="59630">MKKRRAGVETYSVAARPHKPGGTDTTREHHFPVYSHPGFRAAQQNANDIRCAIEGQSDRIDPHALDAALEGVVAQLLEQQHQDQDQGQRDGLRRTQSGVAGPDASPDALVVTDEQLLALLAAATHATPPGQQQQQQQSSVYQPPCTTAVAMTSSGAAAVTAVTSAPSQQQRHFQPQQDYHLSHAALRPPSAEVERRAAPVARDRDAEPRELTVVSVSALQHTTLGGDGGGAEAALRLPPLSMSAIDSAASGEVVETKAPPRHNGVRSVARSRPPPTVSLYSLLPPVAASPESAPRSRPVMSTAALSSRISFSEMDRRPGMGAGPLAQQAVDPQQLHRVSPAVYAAMDVLMDGNSCCVRRRQRLPATNAATVGPLSVHHVRLHDGSGGGVGGAACFAFGCGGKGVSLSRAFVPAMQNTLPAPPAPRTAGEAKARRILEKERHRQRKYAAQQQPLLSSPSLLTTYTTTTGAAPPTSSSAAAAAAARSGPVTLPTEPLGSRLSRQRGSKLVEGSAAAASFPLISCGLSRASVAAGAAAGASATVPSRSPYTLRSIAGESVYTHAVDSANRFASSLF</sequence>
<organism evidence="2 3">
    <name type="scientific">Novymonas esmeraldas</name>
    <dbReference type="NCBI Taxonomy" id="1808958"/>
    <lineage>
        <taxon>Eukaryota</taxon>
        <taxon>Discoba</taxon>
        <taxon>Euglenozoa</taxon>
        <taxon>Kinetoplastea</taxon>
        <taxon>Metakinetoplastina</taxon>
        <taxon>Trypanosomatida</taxon>
        <taxon>Trypanosomatidae</taxon>
        <taxon>Novymonas</taxon>
    </lineage>
</organism>
<feature type="region of interest" description="Disordered" evidence="1">
    <location>
        <begin position="464"/>
        <end position="503"/>
    </location>
</feature>
<gene>
    <name evidence="2" type="ORF">NESM_000330400</name>
</gene>